<dbReference type="SUPFAM" id="SSF54236">
    <property type="entry name" value="Ubiquitin-like"/>
    <property type="match status" value="1"/>
</dbReference>
<evidence type="ECO:0000256" key="7">
    <source>
        <dbReference type="SAM" id="MobiDB-lite"/>
    </source>
</evidence>
<evidence type="ECO:0000256" key="2">
    <source>
        <dbReference type="ARBA" id="ARBA00022664"/>
    </source>
</evidence>
<evidence type="ECO:0000256" key="3">
    <source>
        <dbReference type="ARBA" id="ARBA00022728"/>
    </source>
</evidence>
<evidence type="ECO:0000256" key="5">
    <source>
        <dbReference type="ARBA" id="ARBA00023187"/>
    </source>
</evidence>
<dbReference type="CDD" id="cd01800">
    <property type="entry name" value="Ubl_SF3a120"/>
    <property type="match status" value="1"/>
</dbReference>
<comment type="caution">
    <text evidence="10">The sequence shown here is derived from an EMBL/GenBank/DDBJ whole genome shotgun (WGS) entry which is preliminary data.</text>
</comment>
<dbReference type="InterPro" id="IPR029071">
    <property type="entry name" value="Ubiquitin-like_domsf"/>
</dbReference>
<dbReference type="InterPro" id="IPR035967">
    <property type="entry name" value="SWAP/Surp_sf"/>
</dbReference>
<keyword evidence="5" id="KW-0508">mRNA splicing</keyword>
<accession>A0AAN7HQC5</accession>
<dbReference type="Gene3D" id="3.10.20.90">
    <property type="entry name" value="Phosphatidylinositol 3-kinase Catalytic Subunit, Chain A, domain 1"/>
    <property type="match status" value="1"/>
</dbReference>
<feature type="region of interest" description="Disordered" evidence="7">
    <location>
        <begin position="552"/>
        <end position="580"/>
    </location>
</feature>
<dbReference type="RefSeq" id="XP_064676551.1">
    <property type="nucleotide sequence ID" value="XM_064826453.1"/>
</dbReference>
<dbReference type="Pfam" id="PF01805">
    <property type="entry name" value="Surp"/>
    <property type="match status" value="2"/>
</dbReference>
<dbReference type="GO" id="GO:0003723">
    <property type="term" value="F:RNA binding"/>
    <property type="evidence" value="ECO:0007669"/>
    <property type="project" value="InterPro"/>
</dbReference>
<dbReference type="SUPFAM" id="SSF109905">
    <property type="entry name" value="Surp module (SWAP domain)"/>
    <property type="match status" value="2"/>
</dbReference>
<feature type="compositionally biased region" description="Acidic residues" evidence="7">
    <location>
        <begin position="299"/>
        <end position="312"/>
    </location>
</feature>
<feature type="domain" description="SURP motif" evidence="9">
    <location>
        <begin position="35"/>
        <end position="76"/>
    </location>
</feature>
<reference evidence="10 11" key="1">
    <citation type="submission" date="2022-11" db="EMBL/GenBank/DDBJ databases">
        <title>Mucor velutinosus strain NIH1002 WGS.</title>
        <authorList>
            <person name="Subramanian P."/>
            <person name="Mullikin J.C."/>
            <person name="Segre J.A."/>
            <person name="Zelazny A.M."/>
        </authorList>
    </citation>
    <scope>NUCLEOTIDE SEQUENCE [LARGE SCALE GENOMIC DNA]</scope>
    <source>
        <strain evidence="10 11">NIH1002</strain>
    </source>
</reference>
<feature type="domain" description="SURP motif" evidence="9">
    <location>
        <begin position="134"/>
        <end position="176"/>
    </location>
</feature>
<evidence type="ECO:0000256" key="4">
    <source>
        <dbReference type="ARBA" id="ARBA00022737"/>
    </source>
</evidence>
<dbReference type="GO" id="GO:0005686">
    <property type="term" value="C:U2 snRNP"/>
    <property type="evidence" value="ECO:0007669"/>
    <property type="project" value="UniProtKB-ARBA"/>
</dbReference>
<dbReference type="FunFam" id="1.10.10.790:FF:000002">
    <property type="entry name" value="Splicing factor 3A subunit 1"/>
    <property type="match status" value="1"/>
</dbReference>
<dbReference type="Gene3D" id="1.10.10.790">
    <property type="entry name" value="Surp module"/>
    <property type="match status" value="2"/>
</dbReference>
<evidence type="ECO:0000313" key="11">
    <source>
        <dbReference type="Proteomes" id="UP001304243"/>
    </source>
</evidence>
<dbReference type="InterPro" id="IPR035563">
    <property type="entry name" value="SF3As1_ubi"/>
</dbReference>
<organism evidence="10 11">
    <name type="scientific">Mucor velutinosus</name>
    <dbReference type="NCBI Taxonomy" id="708070"/>
    <lineage>
        <taxon>Eukaryota</taxon>
        <taxon>Fungi</taxon>
        <taxon>Fungi incertae sedis</taxon>
        <taxon>Mucoromycota</taxon>
        <taxon>Mucoromycotina</taxon>
        <taxon>Mucoromycetes</taxon>
        <taxon>Mucorales</taxon>
        <taxon>Mucorineae</taxon>
        <taxon>Mucoraceae</taxon>
        <taxon>Mucor</taxon>
    </lineage>
</organism>
<keyword evidence="11" id="KW-1185">Reference proteome</keyword>
<dbReference type="GO" id="GO:0045292">
    <property type="term" value="P:mRNA cis splicing, via spliceosome"/>
    <property type="evidence" value="ECO:0007669"/>
    <property type="project" value="InterPro"/>
</dbReference>
<protein>
    <recommendedName>
        <fullName evidence="12">Splicing factor 3A subunit 1</fullName>
    </recommendedName>
</protein>
<dbReference type="Pfam" id="PF12230">
    <property type="entry name" value="PRP21_like_P"/>
    <property type="match status" value="1"/>
</dbReference>
<dbReference type="AlphaFoldDB" id="A0AAN7HQC5"/>
<evidence type="ECO:0000256" key="6">
    <source>
        <dbReference type="ARBA" id="ARBA00023242"/>
    </source>
</evidence>
<feature type="region of interest" description="Disordered" evidence="7">
    <location>
        <begin position="285"/>
        <end position="332"/>
    </location>
</feature>
<name>A0AAN7HQC5_9FUNG</name>
<dbReference type="InterPro" id="IPR000626">
    <property type="entry name" value="Ubiquitin-like_dom"/>
</dbReference>
<dbReference type="GO" id="GO:0071004">
    <property type="term" value="C:U2-type prespliceosome"/>
    <property type="evidence" value="ECO:0007669"/>
    <property type="project" value="TreeGrafter"/>
</dbReference>
<dbReference type="Pfam" id="PF00240">
    <property type="entry name" value="ubiquitin"/>
    <property type="match status" value="1"/>
</dbReference>
<keyword evidence="6" id="KW-0539">Nucleus</keyword>
<dbReference type="GO" id="GO:0000381">
    <property type="term" value="P:regulation of alternative mRNA splicing, via spliceosome"/>
    <property type="evidence" value="ECO:0007669"/>
    <property type="project" value="TreeGrafter"/>
</dbReference>
<dbReference type="PANTHER" id="PTHR15316">
    <property type="entry name" value="SPLICEOSOME ASSOCIATED PROTEIN 114/SWAP SPLICING FACTOR-RELATED"/>
    <property type="match status" value="1"/>
</dbReference>
<comment type="subcellular location">
    <subcellularLocation>
        <location evidence="1">Nucleus</location>
    </subcellularLocation>
</comment>
<feature type="compositionally biased region" description="Basic and acidic residues" evidence="7">
    <location>
        <begin position="554"/>
        <end position="571"/>
    </location>
</feature>
<dbReference type="GO" id="GO:0071013">
    <property type="term" value="C:catalytic step 2 spliceosome"/>
    <property type="evidence" value="ECO:0007669"/>
    <property type="project" value="TreeGrafter"/>
</dbReference>
<dbReference type="FunFam" id="1.10.10.790:FF:000001">
    <property type="entry name" value="Splicing factor 3a, subunit 1"/>
    <property type="match status" value="1"/>
</dbReference>
<keyword evidence="2" id="KW-0507">mRNA processing</keyword>
<dbReference type="Proteomes" id="UP001304243">
    <property type="component" value="Unassembled WGS sequence"/>
</dbReference>
<dbReference type="EMBL" id="JASEJX010000038">
    <property type="protein sequence ID" value="KAK4509885.1"/>
    <property type="molecule type" value="Genomic_DNA"/>
</dbReference>
<evidence type="ECO:0000313" key="10">
    <source>
        <dbReference type="EMBL" id="KAK4509885.1"/>
    </source>
</evidence>
<keyword evidence="3" id="KW-0747">Spliceosome</keyword>
<dbReference type="PROSITE" id="PS50128">
    <property type="entry name" value="SURP"/>
    <property type="match status" value="2"/>
</dbReference>
<dbReference type="InterPro" id="IPR000061">
    <property type="entry name" value="Surp"/>
</dbReference>
<keyword evidence="4" id="KW-0677">Repeat</keyword>
<evidence type="ECO:0000259" key="9">
    <source>
        <dbReference type="PROSITE" id="PS50128"/>
    </source>
</evidence>
<evidence type="ECO:0000259" key="8">
    <source>
        <dbReference type="PROSITE" id="PS50053"/>
    </source>
</evidence>
<dbReference type="SMART" id="SM00213">
    <property type="entry name" value="UBQ"/>
    <property type="match status" value="1"/>
</dbReference>
<dbReference type="InterPro" id="IPR022030">
    <property type="entry name" value="SF3A1_dom"/>
</dbReference>
<dbReference type="SMART" id="SM00648">
    <property type="entry name" value="SWAP"/>
    <property type="match status" value="2"/>
</dbReference>
<dbReference type="PANTHER" id="PTHR15316:SF1">
    <property type="entry name" value="SPLICING FACTOR 3A SUBUNIT 1"/>
    <property type="match status" value="1"/>
</dbReference>
<evidence type="ECO:0000256" key="1">
    <source>
        <dbReference type="ARBA" id="ARBA00004123"/>
    </source>
</evidence>
<dbReference type="InterPro" id="IPR045146">
    <property type="entry name" value="SF3A1"/>
</dbReference>
<proteinExistence type="predicted"/>
<sequence>MSAMEIDQHAPNGTLSTDEPVVTGIIYPPPDIRKMIDKAAANLATKGPELENHIRETNKDGRFNFLNPNDPYYAYYRFKYQEVKDGKAPQVNANAQDRVQEPVKLQPVSLAPKEPEPFEFSATMPSMSAQDLDIMKLTAQFAARNGRAFISQLGQRESRNYQFDFLRPSHSLFPYFTELVKQYTKVFLPPRDLQEKLQANKDNKYHILERVKERVEWVAWQEAEKKKKNDEDEKERLAYASIDWHDFVIVETVEFTDADEQAELPPPMSLSELESMSLAQKRLAAMPTEALSQQQTPAEPEDVDMDESDDEVSGQPAVQPMAMPKLPDTSAPIKIRTDYKPKLYGTTPSKGAVPTELCPRCGEAIPVAEMAEHMRIELLDPKWKEQKMAMEAKQRDSNLLQEGNDVAKILKNISGLRPDIFGSDEVDANKRIREQEEEAKRKDRVIWDGHTATMGLANQRAQKTSIEDQIANMHKKVTGDVNIGPQIPGQQQQPEYTPLPPPTAFSAPQYYTPDQQQAFANQVPGVMYNNALPLHSPPPPPVMMPQPPITPAVRKMDESDSAAEKKPRLEEPEWQAPPDLSFSINIQTPTMPDKPEWNLNGSTISVPGLLPNTLISTVKDRIASQLGMPAGKQKLSNANTVLNNSKTLSFYGISEGHSLVLEVRKR</sequence>
<feature type="domain" description="Ubiquitin-like" evidence="8">
    <location>
        <begin position="615"/>
        <end position="666"/>
    </location>
</feature>
<evidence type="ECO:0008006" key="12">
    <source>
        <dbReference type="Google" id="ProtNLM"/>
    </source>
</evidence>
<dbReference type="GeneID" id="89950875"/>
<gene>
    <name evidence="10" type="ORF">ATC70_007189</name>
</gene>
<dbReference type="PROSITE" id="PS50053">
    <property type="entry name" value="UBIQUITIN_2"/>
    <property type="match status" value="1"/>
</dbReference>